<keyword evidence="6" id="KW-1185">Reference proteome</keyword>
<keyword evidence="2" id="KW-0255">Endonuclease</keyword>
<name>A0A0D3K9P2_EMIH1</name>
<reference evidence="5" key="2">
    <citation type="submission" date="2024-10" db="UniProtKB">
        <authorList>
            <consortium name="EnsemblProtists"/>
        </authorList>
    </citation>
    <scope>IDENTIFICATION</scope>
</reference>
<evidence type="ECO:0000259" key="4">
    <source>
        <dbReference type="PROSITE" id="PS50830"/>
    </source>
</evidence>
<dbReference type="SUPFAM" id="SSF50199">
    <property type="entry name" value="Staphylococcal nuclease"/>
    <property type="match status" value="1"/>
</dbReference>
<dbReference type="PaxDb" id="2903-EOD32477"/>
<organism evidence="5 6">
    <name type="scientific">Emiliania huxleyi (strain CCMP1516)</name>
    <dbReference type="NCBI Taxonomy" id="280463"/>
    <lineage>
        <taxon>Eukaryota</taxon>
        <taxon>Haptista</taxon>
        <taxon>Haptophyta</taxon>
        <taxon>Prymnesiophyceae</taxon>
        <taxon>Isochrysidales</taxon>
        <taxon>Noelaerhabdaceae</taxon>
        <taxon>Emiliania</taxon>
    </lineage>
</organism>
<dbReference type="Proteomes" id="UP000013827">
    <property type="component" value="Unassembled WGS sequence"/>
</dbReference>
<evidence type="ECO:0000256" key="3">
    <source>
        <dbReference type="ARBA" id="ARBA00022801"/>
    </source>
</evidence>
<dbReference type="InterPro" id="IPR016071">
    <property type="entry name" value="Staphylococal_nuclease_OB-fold"/>
</dbReference>
<sequence>MTTVCWQSEPAAAHIVNEHHRDMLAILVATSIPAALTPGAKPFFAVVQTSVGNAARTASDAVRNSPAVATGLFATASKAVQQSPAVAVGSFAAGVAAGCAGSTLQRCLDLYLTADDMPGSHLRQHRSIAAKVVAVSDGDTLRVRHTPTLLSSGKFKGKLSENTISVRIAAVDTPETAKFGQPGQPLGADAKAFTKRLLNRRVRVRCYARDQYGRIVGTVQYGIRRRDLSTELLRKGLASVYRSAGAVYAQRPLGGWDAIEARAQRNRLGMWQRGVSAAMLPGEFKARQRKRKAKS</sequence>
<dbReference type="GO" id="GO:0005737">
    <property type="term" value="C:cytoplasm"/>
    <property type="evidence" value="ECO:0007669"/>
    <property type="project" value="TreeGrafter"/>
</dbReference>
<dbReference type="GO" id="GO:0016787">
    <property type="term" value="F:hydrolase activity"/>
    <property type="evidence" value="ECO:0007669"/>
    <property type="project" value="UniProtKB-KW"/>
</dbReference>
<evidence type="ECO:0000256" key="2">
    <source>
        <dbReference type="ARBA" id="ARBA00022759"/>
    </source>
</evidence>
<proteinExistence type="predicted"/>
<keyword evidence="3" id="KW-0378">Hydrolase</keyword>
<dbReference type="eggNOG" id="ENOG502S1U4">
    <property type="taxonomic scope" value="Eukaryota"/>
</dbReference>
<keyword evidence="1" id="KW-0540">Nuclease</keyword>
<dbReference type="EnsemblProtists" id="EOD32477">
    <property type="protein sequence ID" value="EOD32477"/>
    <property type="gene ID" value="EMIHUDRAFT_230816"/>
</dbReference>
<reference evidence="6" key="1">
    <citation type="journal article" date="2013" name="Nature">
        <title>Pan genome of the phytoplankton Emiliania underpins its global distribution.</title>
        <authorList>
            <person name="Read B.A."/>
            <person name="Kegel J."/>
            <person name="Klute M.J."/>
            <person name="Kuo A."/>
            <person name="Lefebvre S.C."/>
            <person name="Maumus F."/>
            <person name="Mayer C."/>
            <person name="Miller J."/>
            <person name="Monier A."/>
            <person name="Salamov A."/>
            <person name="Young J."/>
            <person name="Aguilar M."/>
            <person name="Claverie J.M."/>
            <person name="Frickenhaus S."/>
            <person name="Gonzalez K."/>
            <person name="Herman E.K."/>
            <person name="Lin Y.C."/>
            <person name="Napier J."/>
            <person name="Ogata H."/>
            <person name="Sarno A.F."/>
            <person name="Shmutz J."/>
            <person name="Schroeder D."/>
            <person name="de Vargas C."/>
            <person name="Verret F."/>
            <person name="von Dassow P."/>
            <person name="Valentin K."/>
            <person name="Van de Peer Y."/>
            <person name="Wheeler G."/>
            <person name="Dacks J.B."/>
            <person name="Delwiche C.F."/>
            <person name="Dyhrman S.T."/>
            <person name="Glockner G."/>
            <person name="John U."/>
            <person name="Richards T."/>
            <person name="Worden A.Z."/>
            <person name="Zhang X."/>
            <person name="Grigoriev I.V."/>
            <person name="Allen A.E."/>
            <person name="Bidle K."/>
            <person name="Borodovsky M."/>
            <person name="Bowler C."/>
            <person name="Brownlee C."/>
            <person name="Cock J.M."/>
            <person name="Elias M."/>
            <person name="Gladyshev V.N."/>
            <person name="Groth M."/>
            <person name="Guda C."/>
            <person name="Hadaegh A."/>
            <person name="Iglesias-Rodriguez M.D."/>
            <person name="Jenkins J."/>
            <person name="Jones B.M."/>
            <person name="Lawson T."/>
            <person name="Leese F."/>
            <person name="Lindquist E."/>
            <person name="Lobanov A."/>
            <person name="Lomsadze A."/>
            <person name="Malik S.B."/>
            <person name="Marsh M.E."/>
            <person name="Mackinder L."/>
            <person name="Mock T."/>
            <person name="Mueller-Roeber B."/>
            <person name="Pagarete A."/>
            <person name="Parker M."/>
            <person name="Probert I."/>
            <person name="Quesneville H."/>
            <person name="Raines C."/>
            <person name="Rensing S.A."/>
            <person name="Riano-Pachon D.M."/>
            <person name="Richier S."/>
            <person name="Rokitta S."/>
            <person name="Shiraiwa Y."/>
            <person name="Soanes D.M."/>
            <person name="van der Giezen M."/>
            <person name="Wahlund T.M."/>
            <person name="Williams B."/>
            <person name="Wilson W."/>
            <person name="Wolfe G."/>
            <person name="Wurch L.L."/>
        </authorList>
    </citation>
    <scope>NUCLEOTIDE SEQUENCE</scope>
</reference>
<dbReference type="PANTHER" id="PTHR12302">
    <property type="entry name" value="EBNA2 BINDING PROTEIN P100"/>
    <property type="match status" value="1"/>
</dbReference>
<dbReference type="KEGG" id="ehx:EMIHUDRAFT_230816"/>
<evidence type="ECO:0000313" key="5">
    <source>
        <dbReference type="EnsemblProtists" id="EOD32477"/>
    </source>
</evidence>
<dbReference type="SMART" id="SM00318">
    <property type="entry name" value="SNc"/>
    <property type="match status" value="1"/>
</dbReference>
<evidence type="ECO:0000313" key="6">
    <source>
        <dbReference type="Proteomes" id="UP000013827"/>
    </source>
</evidence>
<dbReference type="HOGENOM" id="CLU_046484_0_0_1"/>
<dbReference type="AlphaFoldDB" id="A0A0D3K9P2"/>
<dbReference type="PANTHER" id="PTHR12302:SF3">
    <property type="entry name" value="SERINE_THREONINE-PROTEIN KINASE 31"/>
    <property type="match status" value="1"/>
</dbReference>
<feature type="domain" description="TNase-like" evidence="4">
    <location>
        <begin position="126"/>
        <end position="273"/>
    </location>
</feature>
<dbReference type="PROSITE" id="PS50830">
    <property type="entry name" value="TNASE_3"/>
    <property type="match status" value="1"/>
</dbReference>
<dbReference type="RefSeq" id="XP_005784906.1">
    <property type="nucleotide sequence ID" value="XM_005784849.1"/>
</dbReference>
<dbReference type="Pfam" id="PF00565">
    <property type="entry name" value="SNase"/>
    <property type="match status" value="1"/>
</dbReference>
<protein>
    <recommendedName>
        <fullName evidence="4">TNase-like domain-containing protein</fullName>
    </recommendedName>
</protein>
<dbReference type="GO" id="GO:0004519">
    <property type="term" value="F:endonuclease activity"/>
    <property type="evidence" value="ECO:0007669"/>
    <property type="project" value="UniProtKB-KW"/>
</dbReference>
<dbReference type="GeneID" id="17277749"/>
<dbReference type="InterPro" id="IPR035437">
    <property type="entry name" value="SNase_OB-fold_sf"/>
</dbReference>
<accession>A0A0D3K9P2</accession>
<dbReference type="STRING" id="2903.R1DC52"/>
<dbReference type="Gene3D" id="2.40.50.90">
    <property type="match status" value="1"/>
</dbReference>
<evidence type="ECO:0000256" key="1">
    <source>
        <dbReference type="ARBA" id="ARBA00022722"/>
    </source>
</evidence>